<dbReference type="Pfam" id="PF03175">
    <property type="entry name" value="DNA_pol_B_2"/>
    <property type="match status" value="1"/>
</dbReference>
<dbReference type="InterPro" id="IPR023211">
    <property type="entry name" value="DNA_pol_palm_dom_sf"/>
</dbReference>
<evidence type="ECO:0000256" key="7">
    <source>
        <dbReference type="ARBA" id="ARBA00023125"/>
    </source>
</evidence>
<dbReference type="Gene3D" id="1.10.287.690">
    <property type="entry name" value="Helix hairpin bin"/>
    <property type="match status" value="1"/>
</dbReference>
<comment type="caution">
    <text evidence="10">The sequence shown here is derived from an EMBL/GenBank/DDBJ whole genome shotgun (WGS) entry which is preliminary data.</text>
</comment>
<protein>
    <recommendedName>
        <fullName evidence="2">DNA-directed DNA polymerase</fullName>
        <ecNumber evidence="2">2.7.7.7</ecNumber>
    </recommendedName>
</protein>
<name>A0A4U5MWR5_STECR</name>
<feature type="domain" description="DNA-directed DNA polymerase family B mitochondria/virus" evidence="9">
    <location>
        <begin position="232"/>
        <end position="419"/>
    </location>
</feature>
<evidence type="ECO:0000313" key="11">
    <source>
        <dbReference type="Proteomes" id="UP000298663"/>
    </source>
</evidence>
<dbReference type="Proteomes" id="UP000298663">
    <property type="component" value="Unassembled WGS sequence"/>
</dbReference>
<dbReference type="OrthoDB" id="5876545at2759"/>
<evidence type="ECO:0000256" key="4">
    <source>
        <dbReference type="ARBA" id="ARBA00022695"/>
    </source>
</evidence>
<evidence type="ECO:0000256" key="1">
    <source>
        <dbReference type="ARBA" id="ARBA00005755"/>
    </source>
</evidence>
<keyword evidence="6" id="KW-0239">DNA-directed DNA polymerase</keyword>
<keyword evidence="11" id="KW-1185">Reference proteome</keyword>
<dbReference type="GO" id="GO:0003677">
    <property type="term" value="F:DNA binding"/>
    <property type="evidence" value="ECO:0007669"/>
    <property type="project" value="UniProtKB-KW"/>
</dbReference>
<dbReference type="SUPFAM" id="SSF56672">
    <property type="entry name" value="DNA/RNA polymerases"/>
    <property type="match status" value="1"/>
</dbReference>
<dbReference type="EMBL" id="AZBU02000006">
    <property type="protein sequence ID" value="TKR73903.1"/>
    <property type="molecule type" value="Genomic_DNA"/>
</dbReference>
<evidence type="ECO:0000259" key="9">
    <source>
        <dbReference type="Pfam" id="PF03175"/>
    </source>
</evidence>
<dbReference type="PANTHER" id="PTHR33568">
    <property type="entry name" value="DNA POLYMERASE"/>
    <property type="match status" value="1"/>
</dbReference>
<dbReference type="PANTHER" id="PTHR33568:SF3">
    <property type="entry name" value="DNA-DIRECTED DNA POLYMERASE"/>
    <property type="match status" value="1"/>
</dbReference>
<dbReference type="AlphaFoldDB" id="A0A4U5MWR5"/>
<keyword evidence="5" id="KW-0235">DNA replication</keyword>
<dbReference type="EC" id="2.7.7.7" evidence="2"/>
<comment type="catalytic activity">
    <reaction evidence="8">
        <text>DNA(n) + a 2'-deoxyribonucleoside 5'-triphosphate = DNA(n+1) + diphosphate</text>
        <dbReference type="Rhea" id="RHEA:22508"/>
        <dbReference type="Rhea" id="RHEA-COMP:17339"/>
        <dbReference type="Rhea" id="RHEA-COMP:17340"/>
        <dbReference type="ChEBI" id="CHEBI:33019"/>
        <dbReference type="ChEBI" id="CHEBI:61560"/>
        <dbReference type="ChEBI" id="CHEBI:173112"/>
        <dbReference type="EC" id="2.7.7.7"/>
    </reaction>
</comment>
<organism evidence="10 11">
    <name type="scientific">Steinernema carpocapsae</name>
    <name type="common">Entomopathogenic nematode</name>
    <dbReference type="NCBI Taxonomy" id="34508"/>
    <lineage>
        <taxon>Eukaryota</taxon>
        <taxon>Metazoa</taxon>
        <taxon>Ecdysozoa</taxon>
        <taxon>Nematoda</taxon>
        <taxon>Chromadorea</taxon>
        <taxon>Rhabditida</taxon>
        <taxon>Tylenchina</taxon>
        <taxon>Panagrolaimomorpha</taxon>
        <taxon>Strongyloidoidea</taxon>
        <taxon>Steinernematidae</taxon>
        <taxon>Steinernema</taxon>
    </lineage>
</organism>
<keyword evidence="4" id="KW-0548">Nucleotidyltransferase</keyword>
<evidence type="ECO:0000256" key="3">
    <source>
        <dbReference type="ARBA" id="ARBA00022679"/>
    </source>
</evidence>
<dbReference type="GO" id="GO:0003887">
    <property type="term" value="F:DNA-directed DNA polymerase activity"/>
    <property type="evidence" value="ECO:0007669"/>
    <property type="project" value="UniProtKB-KW"/>
</dbReference>
<keyword evidence="3" id="KW-0808">Transferase</keyword>
<reference evidence="10 11" key="1">
    <citation type="journal article" date="2015" name="Genome Biol.">
        <title>Comparative genomics of Steinernema reveals deeply conserved gene regulatory networks.</title>
        <authorList>
            <person name="Dillman A.R."/>
            <person name="Macchietto M."/>
            <person name="Porter C.F."/>
            <person name="Rogers A."/>
            <person name="Williams B."/>
            <person name="Antoshechkin I."/>
            <person name="Lee M.M."/>
            <person name="Goodwin Z."/>
            <person name="Lu X."/>
            <person name="Lewis E.E."/>
            <person name="Goodrich-Blair H."/>
            <person name="Stock S.P."/>
            <person name="Adams B.J."/>
            <person name="Sternberg P.W."/>
            <person name="Mortazavi A."/>
        </authorList>
    </citation>
    <scope>NUCLEOTIDE SEQUENCE [LARGE SCALE GENOMIC DNA]</scope>
    <source>
        <strain evidence="10 11">ALL</strain>
    </source>
</reference>
<dbReference type="InterPro" id="IPR004868">
    <property type="entry name" value="DNA-dir_DNA_pol_B_mt/vir"/>
</dbReference>
<evidence type="ECO:0000256" key="6">
    <source>
        <dbReference type="ARBA" id="ARBA00022932"/>
    </source>
</evidence>
<evidence type="ECO:0000256" key="2">
    <source>
        <dbReference type="ARBA" id="ARBA00012417"/>
    </source>
</evidence>
<evidence type="ECO:0000256" key="8">
    <source>
        <dbReference type="ARBA" id="ARBA00049244"/>
    </source>
</evidence>
<accession>A0A4U5MWR5</accession>
<comment type="similarity">
    <text evidence="1">Belongs to the DNA polymerase type-B family.</text>
</comment>
<dbReference type="InterPro" id="IPR043502">
    <property type="entry name" value="DNA/RNA_pol_sf"/>
</dbReference>
<sequence>MGAKKREEFLKWYGEHHQQQYDFDRELEEYCRSDVNLLRKGFLEFRKMYMNITELDPIVNGCTIASYLMKVYKITLLEPDTISYIREKGYNAFQNQSGLALKYLSWLKEANQWPILQTKLSDEGEKKIDLGGGKFFLADGFIPPLDSSSKGTVIEIDGCHLHGCLKCFPVRQDIAINKKTHSMNHNLTMRKKMRLEKLGYKVVNHRTCDILAEIKEDKKKASEQQSGLSKFFKDNEDMHAHIDLREAFFGGRTEVFQCLKTAVKGTRIKYLDVCSLYPYVCRSKSYMLGEPEIIRENFDYPDARQHVKYKGFVRCTVLPPTDVRPAVLPMRCNGKLYFACCKACAQVENQDGQCTHTDEKRRFTGTWSHFELNHALEKGYQIQKIHEVWEWKRWSNDLGESSLFQTYIDKFLKIKVEASGWPKLNMTDAEKTAYVVDYERHSGIKLDPSKICYNEGLRWLAKLSLNSHWGKFGQRSNVASSVYIETYEDFFKLVTDEALEVLSLNLYGSTFVARYRRKDYAVNDNESGNVAIAALTTSHARLELIKILEKVGPQAIYCDTDSCIFTEDENEPPLLNTGVYLGDLTDEVPEGKILEAVCGGCKAYGLKIEKANGTVEHSVKLRGITLNYENTAKFSFDELKRLVSQFIKKESVVPAVFSMNSLKKRKGGTIQTFEMQRTYKPVNGKGRIMDNGQVLPYGYRANSPL</sequence>
<dbReference type="GO" id="GO:0000166">
    <property type="term" value="F:nucleotide binding"/>
    <property type="evidence" value="ECO:0007669"/>
    <property type="project" value="InterPro"/>
</dbReference>
<evidence type="ECO:0000256" key="5">
    <source>
        <dbReference type="ARBA" id="ARBA00022705"/>
    </source>
</evidence>
<keyword evidence="7" id="KW-0238">DNA-binding</keyword>
<dbReference type="GO" id="GO:0006260">
    <property type="term" value="P:DNA replication"/>
    <property type="evidence" value="ECO:0007669"/>
    <property type="project" value="UniProtKB-KW"/>
</dbReference>
<evidence type="ECO:0000313" key="10">
    <source>
        <dbReference type="EMBL" id="TKR73903.1"/>
    </source>
</evidence>
<reference evidence="10 11" key="2">
    <citation type="journal article" date="2019" name="G3 (Bethesda)">
        <title>Hybrid Assembly of the Genome of the Entomopathogenic Nematode Steinernema carpocapsae Identifies the X-Chromosome.</title>
        <authorList>
            <person name="Serra L."/>
            <person name="Macchietto M."/>
            <person name="Macias-Munoz A."/>
            <person name="McGill C.J."/>
            <person name="Rodriguez I.M."/>
            <person name="Rodriguez B."/>
            <person name="Murad R."/>
            <person name="Mortazavi A."/>
        </authorList>
    </citation>
    <scope>NUCLEOTIDE SEQUENCE [LARGE SCALE GENOMIC DNA]</scope>
    <source>
        <strain evidence="10 11">ALL</strain>
    </source>
</reference>
<dbReference type="Gene3D" id="3.90.1600.10">
    <property type="entry name" value="Palm domain of DNA polymerase"/>
    <property type="match status" value="2"/>
</dbReference>
<proteinExistence type="inferred from homology"/>
<gene>
    <name evidence="10" type="ORF">L596_021151</name>
</gene>